<name>A0A8H2VC96_9SACH</name>
<organism evidence="3 4">
    <name type="scientific">Maudiozyma barnettii</name>
    <dbReference type="NCBI Taxonomy" id="61262"/>
    <lineage>
        <taxon>Eukaryota</taxon>
        <taxon>Fungi</taxon>
        <taxon>Dikarya</taxon>
        <taxon>Ascomycota</taxon>
        <taxon>Saccharomycotina</taxon>
        <taxon>Saccharomycetes</taxon>
        <taxon>Saccharomycetales</taxon>
        <taxon>Saccharomycetaceae</taxon>
        <taxon>Maudiozyma</taxon>
    </lineage>
</organism>
<dbReference type="AlphaFoldDB" id="A0A8H2VC96"/>
<feature type="region of interest" description="Disordered" evidence="1">
    <location>
        <begin position="1"/>
        <end position="38"/>
    </location>
</feature>
<feature type="domain" description="Rrn9" evidence="2">
    <location>
        <begin position="52"/>
        <end position="117"/>
    </location>
</feature>
<comment type="caution">
    <text evidence="3">The sequence shown here is derived from an EMBL/GenBank/DDBJ whole genome shotgun (WGS) entry which is preliminary data.</text>
</comment>
<evidence type="ECO:0000313" key="4">
    <source>
        <dbReference type="Proteomes" id="UP000644660"/>
    </source>
</evidence>
<dbReference type="GeneID" id="64855765"/>
<dbReference type="RefSeq" id="XP_041404670.1">
    <property type="nucleotide sequence ID" value="XM_041548736.1"/>
</dbReference>
<reference evidence="3 4" key="1">
    <citation type="submission" date="2020-05" db="EMBL/GenBank/DDBJ databases">
        <authorList>
            <person name="Casaregola S."/>
            <person name="Devillers H."/>
            <person name="Grondin C."/>
        </authorList>
    </citation>
    <scope>NUCLEOTIDE SEQUENCE [LARGE SCALE GENOMIC DNA]</scope>
    <source>
        <strain evidence="3 4">CLIB 1767</strain>
    </source>
</reference>
<feature type="compositionally biased region" description="Polar residues" evidence="1">
    <location>
        <begin position="11"/>
        <end position="34"/>
    </location>
</feature>
<evidence type="ECO:0000259" key="2">
    <source>
        <dbReference type="Pfam" id="PF10680"/>
    </source>
</evidence>
<dbReference type="Pfam" id="PF10680">
    <property type="entry name" value="RRN9"/>
    <property type="match status" value="1"/>
</dbReference>
<dbReference type="InterPro" id="IPR019622">
    <property type="entry name" value="Rrn9_dom"/>
</dbReference>
<keyword evidence="4" id="KW-1185">Reference proteome</keyword>
<gene>
    <name evidence="3" type="ORF">KABA2_02S00814</name>
</gene>
<dbReference type="OrthoDB" id="4068335at2759"/>
<evidence type="ECO:0000256" key="1">
    <source>
        <dbReference type="SAM" id="MobiDB-lite"/>
    </source>
</evidence>
<dbReference type="EMBL" id="CAEFZW010000002">
    <property type="protein sequence ID" value="CAB4252632.1"/>
    <property type="molecule type" value="Genomic_DNA"/>
</dbReference>
<proteinExistence type="predicted"/>
<evidence type="ECO:0000313" key="3">
    <source>
        <dbReference type="EMBL" id="CAB4252632.1"/>
    </source>
</evidence>
<dbReference type="Proteomes" id="UP000644660">
    <property type="component" value="Unassembled WGS sequence"/>
</dbReference>
<sequence>MSDDENERTTRNNASVSESIGNDSNSESRVTKSLTQEDKQTIESANEILNSLEHIHRTDLTLHLYSSFLLKKLLYKANEKKHFYAVNNFIKTQIKDSWVSWPNPNTIIDPQTDKIYEDMELMNNKSSTQETINISPNEVSANALRHATNMLNAEFSGQWQHLLSQSSKLSGLQLDVDKTEIPNDLSRSVFDKLDHFFLGLHHKVAKQNKITVSRSKQITPEIDESQTVIQIQNKSTHANKYIKLTYHDIIERGCQMGENMEEIYMKSLELFNDVPNTFKKHEFKLPKKVLKTYKYNKETGKKSLPKFLYPNAKDDYFSLETLVSNNAISWKDREYLRDINRKEMEMGLNKKNFFQVRGYKAADERLIDNIDSNNYVLPNFPKNKKSLVNKTIEPNVDDLDAYDLEDYTVDLNKLP</sequence>
<protein>
    <submittedName>
        <fullName evidence="3">Similar to Saccharomyces cerevisiae YMR270C RRN9 Protein involved in promoting high level transcription of rDNA, subunit of UAF (Upstream activation factor) for RNA polymerase I</fullName>
    </submittedName>
</protein>
<accession>A0A8H2VC96</accession>